<keyword evidence="3 4" id="KW-0349">Heme</keyword>
<evidence type="ECO:0000256" key="5">
    <source>
        <dbReference type="SAM" id="MobiDB-lite"/>
    </source>
</evidence>
<comment type="caution">
    <text evidence="7">The sequence shown here is derived from an EMBL/GenBank/DDBJ whole genome shotgun (WGS) entry which is preliminary data.</text>
</comment>
<name>A0AAV1I0N6_9CHLO</name>
<dbReference type="GO" id="GO:0020037">
    <property type="term" value="F:heme binding"/>
    <property type="evidence" value="ECO:0007669"/>
    <property type="project" value="InterPro"/>
</dbReference>
<dbReference type="EMBL" id="CAUYUE010000003">
    <property type="protein sequence ID" value="CAK0758658.1"/>
    <property type="molecule type" value="Genomic_DNA"/>
</dbReference>
<dbReference type="GO" id="GO:0016705">
    <property type="term" value="F:oxidoreductase activity, acting on paired donors, with incorporation or reduction of molecular oxygen"/>
    <property type="evidence" value="ECO:0007669"/>
    <property type="project" value="InterPro"/>
</dbReference>
<comment type="similarity">
    <text evidence="2 4">Belongs to the cytochrome P450 family.</text>
</comment>
<dbReference type="InterPro" id="IPR002401">
    <property type="entry name" value="Cyt_P450_E_grp-I"/>
</dbReference>
<dbReference type="GO" id="GO:0004497">
    <property type="term" value="F:monooxygenase activity"/>
    <property type="evidence" value="ECO:0007669"/>
    <property type="project" value="UniProtKB-KW"/>
</dbReference>
<evidence type="ECO:0000256" key="2">
    <source>
        <dbReference type="ARBA" id="ARBA00010617"/>
    </source>
</evidence>
<keyword evidence="6" id="KW-1133">Transmembrane helix</keyword>
<dbReference type="Gene3D" id="1.10.630.10">
    <property type="entry name" value="Cytochrome P450"/>
    <property type="match status" value="1"/>
</dbReference>
<dbReference type="InterPro" id="IPR036396">
    <property type="entry name" value="Cyt_P450_sf"/>
</dbReference>
<evidence type="ECO:0000313" key="8">
    <source>
        <dbReference type="Proteomes" id="UP001314263"/>
    </source>
</evidence>
<dbReference type="Pfam" id="PF00067">
    <property type="entry name" value="p450"/>
    <property type="match status" value="2"/>
</dbReference>
<dbReference type="AlphaFoldDB" id="A0AAV1I0N6"/>
<dbReference type="PROSITE" id="PS00086">
    <property type="entry name" value="CYTOCHROME_P450"/>
    <property type="match status" value="1"/>
</dbReference>
<keyword evidence="4" id="KW-0560">Oxidoreductase</keyword>
<keyword evidence="4" id="KW-0503">Monooxygenase</keyword>
<evidence type="ECO:0000256" key="3">
    <source>
        <dbReference type="PIRSR" id="PIRSR602401-1"/>
    </source>
</evidence>
<dbReference type="SUPFAM" id="SSF48264">
    <property type="entry name" value="Cytochrome P450"/>
    <property type="match status" value="1"/>
</dbReference>
<protein>
    <recommendedName>
        <fullName evidence="9">Cytochrome P450</fullName>
    </recommendedName>
</protein>
<dbReference type="PRINTS" id="PR00385">
    <property type="entry name" value="P450"/>
</dbReference>
<comment type="cofactor">
    <cofactor evidence="1 3">
        <name>heme</name>
        <dbReference type="ChEBI" id="CHEBI:30413"/>
    </cofactor>
</comment>
<keyword evidence="8" id="KW-1185">Reference proteome</keyword>
<keyword evidence="3 4" id="KW-0479">Metal-binding</keyword>
<feature type="binding site" description="axial binding residue" evidence="3">
    <location>
        <position position="539"/>
    </location>
    <ligand>
        <name>heme</name>
        <dbReference type="ChEBI" id="CHEBI:30413"/>
    </ligand>
    <ligandPart>
        <name>Fe</name>
        <dbReference type="ChEBI" id="CHEBI:18248"/>
    </ligandPart>
</feature>
<sequence>MELSSIWILGANGMVILQVAVGALVLVSWLYLRRGRKVEGGLKRYDDLPGPKEFPLIRSLLQVFMYKRPQIHNLWTDMALKYGPLYKFRVPFKNFVVVSDPRLIPAVLGRPGLPKTQLYKMTRTMFNPYGIDNLFTYISTSNPEWKACRKAFAKSMSPENIRGMFPMMRARCGWLCEEVRKKGPGAAVEVQNAMQRLALDMIMLSAFDMDPHAVDFQESVILDSLHYVFNDIFRKMAMPWRQLIFWAMPWLPSARENKGYHDRLYAAWADICDNVRGKGPYSEDDNHFYAIIGRMAEPDTGKLWSREKLMAHCGGVVVAGMDTTAHAVSWAMFCVATYPGVQDRLAAELDAAGLLATPSNPEPKELDFNIMNELPVMDAIIKESMRMFPVGGSGIGRYADRDIDLGGYLIPKGTEVACCLHTMQMVPWNFPQPTRFDLGRWLEDADATDSAAAASPRPESTPAGAAEGASSAPAQSPSSSDGSSGQDDPERRTPGAEIAVDGHVGQESAAPKRRRDIKDQRGDSLTKPYIPFSAGPRDCLGQRLGMTYVYAMMVSICGRFRLELDPSMGGEAGVLERQISAFALAVDGGLFLRFHDRSVAPAEQAAAPAAAMSGLDTLKQSAGGSPGRPVFNVTASAR</sequence>
<dbReference type="PANTHER" id="PTHR24305">
    <property type="entry name" value="CYTOCHROME P450"/>
    <property type="match status" value="1"/>
</dbReference>
<organism evidence="7 8">
    <name type="scientific">Coccomyxa viridis</name>
    <dbReference type="NCBI Taxonomy" id="1274662"/>
    <lineage>
        <taxon>Eukaryota</taxon>
        <taxon>Viridiplantae</taxon>
        <taxon>Chlorophyta</taxon>
        <taxon>core chlorophytes</taxon>
        <taxon>Trebouxiophyceae</taxon>
        <taxon>Trebouxiophyceae incertae sedis</taxon>
        <taxon>Coccomyxaceae</taxon>
        <taxon>Coccomyxa</taxon>
    </lineage>
</organism>
<feature type="transmembrane region" description="Helical" evidence="6">
    <location>
        <begin position="6"/>
        <end position="32"/>
    </location>
</feature>
<dbReference type="Proteomes" id="UP001314263">
    <property type="component" value="Unassembled WGS sequence"/>
</dbReference>
<feature type="compositionally biased region" description="Low complexity" evidence="5">
    <location>
        <begin position="462"/>
        <end position="486"/>
    </location>
</feature>
<proteinExistence type="inferred from homology"/>
<dbReference type="InterPro" id="IPR001128">
    <property type="entry name" value="Cyt_P450"/>
</dbReference>
<dbReference type="GO" id="GO:0005506">
    <property type="term" value="F:iron ion binding"/>
    <property type="evidence" value="ECO:0007669"/>
    <property type="project" value="InterPro"/>
</dbReference>
<keyword evidence="6" id="KW-0472">Membrane</keyword>
<evidence type="ECO:0000313" key="7">
    <source>
        <dbReference type="EMBL" id="CAK0758658.1"/>
    </source>
</evidence>
<keyword evidence="3 4" id="KW-0408">Iron</keyword>
<feature type="region of interest" description="Disordered" evidence="5">
    <location>
        <begin position="447"/>
        <end position="529"/>
    </location>
</feature>
<feature type="region of interest" description="Disordered" evidence="5">
    <location>
        <begin position="617"/>
        <end position="638"/>
    </location>
</feature>
<dbReference type="InterPro" id="IPR017972">
    <property type="entry name" value="Cyt_P450_CS"/>
</dbReference>
<reference evidence="7 8" key="1">
    <citation type="submission" date="2023-10" db="EMBL/GenBank/DDBJ databases">
        <authorList>
            <person name="Maclean D."/>
            <person name="Macfadyen A."/>
        </authorList>
    </citation>
    <scope>NUCLEOTIDE SEQUENCE [LARGE SCALE GENOMIC DNA]</scope>
</reference>
<dbReference type="PANTHER" id="PTHR24305:SF166">
    <property type="entry name" value="CYTOCHROME P450 12A4, MITOCHONDRIAL-RELATED"/>
    <property type="match status" value="1"/>
</dbReference>
<evidence type="ECO:0008006" key="9">
    <source>
        <dbReference type="Google" id="ProtNLM"/>
    </source>
</evidence>
<keyword evidence="6" id="KW-0812">Transmembrane</keyword>
<evidence type="ECO:0000256" key="4">
    <source>
        <dbReference type="RuleBase" id="RU000461"/>
    </source>
</evidence>
<evidence type="ECO:0000256" key="6">
    <source>
        <dbReference type="SAM" id="Phobius"/>
    </source>
</evidence>
<evidence type="ECO:0000256" key="1">
    <source>
        <dbReference type="ARBA" id="ARBA00001971"/>
    </source>
</evidence>
<dbReference type="CDD" id="cd00302">
    <property type="entry name" value="cytochrome_P450"/>
    <property type="match status" value="1"/>
</dbReference>
<gene>
    <name evidence="7" type="ORF">CVIRNUC_002637</name>
</gene>
<dbReference type="InterPro" id="IPR050121">
    <property type="entry name" value="Cytochrome_P450_monoxygenase"/>
</dbReference>
<dbReference type="PRINTS" id="PR00463">
    <property type="entry name" value="EP450I"/>
</dbReference>
<accession>A0AAV1I0N6</accession>